<feature type="compositionally biased region" description="Pro residues" evidence="2">
    <location>
        <begin position="84"/>
        <end position="93"/>
    </location>
</feature>
<feature type="compositionally biased region" description="Basic and acidic residues" evidence="2">
    <location>
        <begin position="259"/>
        <end position="268"/>
    </location>
</feature>
<dbReference type="GeneID" id="110150515"/>
<feature type="region of interest" description="Disordered" evidence="2">
    <location>
        <begin position="1"/>
        <end position="95"/>
    </location>
</feature>
<reference evidence="5" key="2">
    <citation type="submission" date="2025-08" db="UniProtKB">
        <authorList>
            <consortium name="RefSeq"/>
        </authorList>
    </citation>
    <scope>IDENTIFICATION</scope>
    <source>
        <tissue evidence="5">Tongue muscle</tissue>
    </source>
</reference>
<dbReference type="InterPro" id="IPR013087">
    <property type="entry name" value="Znf_C2H2_type"/>
</dbReference>
<gene>
    <name evidence="5" type="primary">ZNF839</name>
</gene>
<dbReference type="Proteomes" id="UP001652640">
    <property type="component" value="Chromosome 16"/>
</dbReference>
<feature type="compositionally biased region" description="Acidic residues" evidence="2">
    <location>
        <begin position="269"/>
        <end position="280"/>
    </location>
</feature>
<dbReference type="PANTHER" id="PTHR16116:SF5">
    <property type="entry name" value="ZINC FINGER PROTEIN 839"/>
    <property type="match status" value="1"/>
</dbReference>
<evidence type="ECO:0000313" key="5">
    <source>
        <dbReference type="RefSeq" id="XP_070333896.1"/>
    </source>
</evidence>
<dbReference type="Pfam" id="PF15961">
    <property type="entry name" value="DUF4764"/>
    <property type="match status" value="1"/>
</dbReference>
<name>A0ABM4J1E8_ODOVR</name>
<dbReference type="InterPro" id="IPR039946">
    <property type="entry name" value="ZN839"/>
</dbReference>
<feature type="compositionally biased region" description="Low complexity" evidence="2">
    <location>
        <begin position="543"/>
        <end position="556"/>
    </location>
</feature>
<organism evidence="4 5">
    <name type="scientific">Odocoileus virginianus</name>
    <name type="common">White-tailed deer</name>
    <dbReference type="NCBI Taxonomy" id="9874"/>
    <lineage>
        <taxon>Eukaryota</taxon>
        <taxon>Metazoa</taxon>
        <taxon>Chordata</taxon>
        <taxon>Craniata</taxon>
        <taxon>Vertebrata</taxon>
        <taxon>Euteleostomi</taxon>
        <taxon>Mammalia</taxon>
        <taxon>Eutheria</taxon>
        <taxon>Laurasiatheria</taxon>
        <taxon>Artiodactyla</taxon>
        <taxon>Ruminantia</taxon>
        <taxon>Pecora</taxon>
        <taxon>Cervidae</taxon>
        <taxon>Odocoileinae</taxon>
        <taxon>Odocoileus</taxon>
    </lineage>
</organism>
<feature type="region of interest" description="Disordered" evidence="2">
    <location>
        <begin position="108"/>
        <end position="144"/>
    </location>
</feature>
<proteinExistence type="predicted"/>
<keyword evidence="1" id="KW-0863">Zinc-finger</keyword>
<evidence type="ECO:0000313" key="4">
    <source>
        <dbReference type="Proteomes" id="UP001652640"/>
    </source>
</evidence>
<dbReference type="InterPro" id="IPR031885">
    <property type="entry name" value="DUF4764"/>
</dbReference>
<dbReference type="PROSITE" id="PS50157">
    <property type="entry name" value="ZINC_FINGER_C2H2_2"/>
    <property type="match status" value="1"/>
</dbReference>
<keyword evidence="1" id="KW-0862">Zinc</keyword>
<sequence length="617" mass="65396">MADAEPEAEDGCEDGCSGGRAPFSQRGSAARVAPLGPEQLRQVLEQVTKAQPPAEPPPPPCVLDAARRLRDAAQQAALQRGPGAEPPRPPRLLPPQQLEAICIKVRSGEMKGQEKPMPALAAIQPKSARPGPPPSGHCSAVGLSSQLLGTPPRVLSHPPPPPVHVFIQRPLPALRPVPVKTVLAAEPLSGQSTAAVPPSASDLPVITSVSSSSANLFISSSQTKHAEKLKKSLKVKTRSGRISRPPKYKAKDYKFIKTEDLAEGHPSDSDDYAELSVEEDEDQRGRQALFDLASCSLRPKTFKCQTCEKSYIGKGGLARHFKLHPGHSQLEPDASPSGKANGSVIAGPTEGETSSLASRGPPTSALPVEEGAAPARRDLQFLHQCDRDDLVELALPQLAQVVTVYEFLLMKVEKGHLAKPLFPAVYKEFEELHKMVKKMCQDYLHSSGPCSEEPLEVNNSKVAESLGITEEFLRKKEVHADCTPCTCTSPEEAPEELEEVGPQKRAPEIAEDGLASVKRTRRDAVPQDPAECPADDGGLQRLAPCAPAAGAGFAPGVNRGASPCPEESPAMPAPERDSSVAQAGRRPAALAGWAAHSGPADPTAPRQGALGRGSPIP</sequence>
<feature type="compositionally biased region" description="Low complexity" evidence="2">
    <location>
        <begin position="72"/>
        <end position="83"/>
    </location>
</feature>
<feature type="region of interest" description="Disordered" evidence="2">
    <location>
        <begin position="324"/>
        <end position="367"/>
    </location>
</feature>
<feature type="domain" description="C2H2-type" evidence="3">
    <location>
        <begin position="302"/>
        <end position="329"/>
    </location>
</feature>
<protein>
    <submittedName>
        <fullName evidence="5">Zinc finger protein 839 isoform X2</fullName>
    </submittedName>
</protein>
<feature type="compositionally biased region" description="Acidic residues" evidence="2">
    <location>
        <begin position="1"/>
        <end position="13"/>
    </location>
</feature>
<reference evidence="4" key="1">
    <citation type="journal article" date="2022" name="J. Hered.">
        <title>A De Novo Chromosome-Level Genome Assembly of the White-Tailed Deer, Odocoileus Virginianus.</title>
        <authorList>
            <person name="London E.W."/>
            <person name="Roca A.L."/>
            <person name="Novakofski J.E."/>
            <person name="Mateus-Pinilla N.E."/>
        </authorList>
    </citation>
    <scope>NUCLEOTIDE SEQUENCE [LARGE SCALE GENOMIC DNA]</scope>
</reference>
<evidence type="ECO:0000256" key="2">
    <source>
        <dbReference type="SAM" id="MobiDB-lite"/>
    </source>
</evidence>
<keyword evidence="4" id="KW-1185">Reference proteome</keyword>
<dbReference type="PANTHER" id="PTHR16116">
    <property type="entry name" value="ZINC FINGER PROTEIN 839"/>
    <property type="match status" value="1"/>
</dbReference>
<accession>A0ABM4J1E8</accession>
<dbReference type="RefSeq" id="XP_070333896.1">
    <property type="nucleotide sequence ID" value="XM_070477795.1"/>
</dbReference>
<evidence type="ECO:0000256" key="1">
    <source>
        <dbReference type="PROSITE-ProRule" id="PRU00042"/>
    </source>
</evidence>
<feature type="region of interest" description="Disordered" evidence="2">
    <location>
        <begin position="486"/>
        <end position="617"/>
    </location>
</feature>
<feature type="region of interest" description="Disordered" evidence="2">
    <location>
        <begin position="259"/>
        <end position="280"/>
    </location>
</feature>
<keyword evidence="1" id="KW-0479">Metal-binding</keyword>
<dbReference type="PROSITE" id="PS00028">
    <property type="entry name" value="ZINC_FINGER_C2H2_1"/>
    <property type="match status" value="1"/>
</dbReference>
<evidence type="ECO:0000259" key="3">
    <source>
        <dbReference type="PROSITE" id="PS50157"/>
    </source>
</evidence>